<evidence type="ECO:0000256" key="6">
    <source>
        <dbReference type="SAM" id="MobiDB-lite"/>
    </source>
</evidence>
<dbReference type="Proteomes" id="UP000830729">
    <property type="component" value="Plasmid unnamed2"/>
</dbReference>
<sequence length="237" mass="26619">MAAEVTTVLFDLDETLCEYIRSGVERLAEAFERADVEPYFTYDEYVREVNEVGGTESDIRRRESCFVKLARKKGFDESIGLRVADAYEALTDYTEMQLLPDAEQVLDTLADQYQLGLVTNGGPDTQSPKIDALDIRERFDTIILAGYETAAKPHPEPFQQALSEFDATKEQTVYIGNSLSSDIVGANKYGLQSVWKPHARSLDDVNPTAKPTSSSVEIPDYQIDSLQDLTERPWQSE</sequence>
<dbReference type="GO" id="GO:0016791">
    <property type="term" value="F:phosphatase activity"/>
    <property type="evidence" value="ECO:0007669"/>
    <property type="project" value="TreeGrafter"/>
</dbReference>
<organism evidence="7 8">
    <name type="scientific">Halorussus limi</name>
    <dbReference type="NCBI Taxonomy" id="2938695"/>
    <lineage>
        <taxon>Archaea</taxon>
        <taxon>Methanobacteriati</taxon>
        <taxon>Methanobacteriota</taxon>
        <taxon>Stenosarchaea group</taxon>
        <taxon>Halobacteria</taxon>
        <taxon>Halobacteriales</taxon>
        <taxon>Haladaptataceae</taxon>
        <taxon>Halorussus</taxon>
    </lineage>
</organism>
<feature type="compositionally biased region" description="Polar residues" evidence="6">
    <location>
        <begin position="224"/>
        <end position="237"/>
    </location>
</feature>
<dbReference type="GO" id="GO:0046872">
    <property type="term" value="F:metal ion binding"/>
    <property type="evidence" value="ECO:0007669"/>
    <property type="project" value="UniProtKB-KW"/>
</dbReference>
<dbReference type="PANTHER" id="PTHR46470">
    <property type="entry name" value="N-ACYLNEURAMINATE-9-PHOSPHATASE"/>
    <property type="match status" value="1"/>
</dbReference>
<dbReference type="Gene3D" id="1.20.120.710">
    <property type="entry name" value="Haloacid dehalogenase hydrolase-like domain"/>
    <property type="match status" value="1"/>
</dbReference>
<dbReference type="SFLD" id="SFLDS00003">
    <property type="entry name" value="Haloacid_Dehalogenase"/>
    <property type="match status" value="1"/>
</dbReference>
<keyword evidence="8" id="KW-1185">Reference proteome</keyword>
<comment type="cofactor">
    <cofactor evidence="1">
        <name>Mg(2+)</name>
        <dbReference type="ChEBI" id="CHEBI:18420"/>
    </cofactor>
</comment>
<name>A0A8U0I0S3_9EURY</name>
<protein>
    <submittedName>
        <fullName evidence="7">HAD family hydrolase</fullName>
    </submittedName>
</protein>
<keyword evidence="7" id="KW-0614">Plasmid</keyword>
<dbReference type="GeneID" id="72187578"/>
<dbReference type="RefSeq" id="WP_248652830.1">
    <property type="nucleotide sequence ID" value="NZ_CP096661.1"/>
</dbReference>
<dbReference type="PANTHER" id="PTHR46470:SF2">
    <property type="entry name" value="GLYCERALDEHYDE 3-PHOSPHATE PHOSPHATASE"/>
    <property type="match status" value="1"/>
</dbReference>
<evidence type="ECO:0000256" key="5">
    <source>
        <dbReference type="ARBA" id="ARBA00022842"/>
    </source>
</evidence>
<proteinExistence type="inferred from homology"/>
<reference evidence="7 8" key="1">
    <citation type="submission" date="2022-04" db="EMBL/GenBank/DDBJ databases">
        <title>Diverse halophilic archaea isolated from saline environments.</title>
        <authorList>
            <person name="Cui H.-L."/>
        </authorList>
    </citation>
    <scope>NUCLEOTIDE SEQUENCE [LARGE SCALE GENOMIC DNA]</scope>
    <source>
        <strain evidence="7 8">XZYJT49</strain>
        <plasmid evidence="7 8">unnamed2</plasmid>
    </source>
</reference>
<dbReference type="KEGG" id="halx:M0R89_20225"/>
<comment type="similarity">
    <text evidence="2">Belongs to the HAD-like hydrolase superfamily.</text>
</comment>
<dbReference type="SFLD" id="SFLDG01129">
    <property type="entry name" value="C1.5:_HAD__Beta-PGM__Phosphata"/>
    <property type="match status" value="1"/>
</dbReference>
<keyword evidence="4 7" id="KW-0378">Hydrolase</keyword>
<evidence type="ECO:0000313" key="7">
    <source>
        <dbReference type="EMBL" id="UPV76797.1"/>
    </source>
</evidence>
<dbReference type="Gene3D" id="3.40.50.1000">
    <property type="entry name" value="HAD superfamily/HAD-like"/>
    <property type="match status" value="1"/>
</dbReference>
<dbReference type="InterPro" id="IPR023214">
    <property type="entry name" value="HAD_sf"/>
</dbReference>
<dbReference type="InterPro" id="IPR051400">
    <property type="entry name" value="HAD-like_hydrolase"/>
</dbReference>
<evidence type="ECO:0000313" key="8">
    <source>
        <dbReference type="Proteomes" id="UP000830729"/>
    </source>
</evidence>
<feature type="region of interest" description="Disordered" evidence="6">
    <location>
        <begin position="201"/>
        <end position="237"/>
    </location>
</feature>
<evidence type="ECO:0000256" key="1">
    <source>
        <dbReference type="ARBA" id="ARBA00001946"/>
    </source>
</evidence>
<geneLocation type="plasmid" evidence="7 8">
    <name>unnamed2</name>
</geneLocation>
<gene>
    <name evidence="7" type="ORF">M0R89_20225</name>
</gene>
<evidence type="ECO:0000256" key="4">
    <source>
        <dbReference type="ARBA" id="ARBA00022801"/>
    </source>
</evidence>
<keyword evidence="5" id="KW-0460">Magnesium</keyword>
<dbReference type="GO" id="GO:0044281">
    <property type="term" value="P:small molecule metabolic process"/>
    <property type="evidence" value="ECO:0007669"/>
    <property type="project" value="UniProtKB-ARBA"/>
</dbReference>
<dbReference type="InterPro" id="IPR006439">
    <property type="entry name" value="HAD-SF_hydro_IA"/>
</dbReference>
<dbReference type="InterPro" id="IPR036412">
    <property type="entry name" value="HAD-like_sf"/>
</dbReference>
<dbReference type="EMBL" id="CP096661">
    <property type="protein sequence ID" value="UPV76797.1"/>
    <property type="molecule type" value="Genomic_DNA"/>
</dbReference>
<dbReference type="AlphaFoldDB" id="A0A8U0I0S3"/>
<evidence type="ECO:0000256" key="3">
    <source>
        <dbReference type="ARBA" id="ARBA00022723"/>
    </source>
</evidence>
<accession>A0A8U0I0S3</accession>
<dbReference type="Pfam" id="PF13419">
    <property type="entry name" value="HAD_2"/>
    <property type="match status" value="1"/>
</dbReference>
<dbReference type="InterPro" id="IPR041492">
    <property type="entry name" value="HAD_2"/>
</dbReference>
<keyword evidence="3" id="KW-0479">Metal-binding</keyword>
<dbReference type="SUPFAM" id="SSF56784">
    <property type="entry name" value="HAD-like"/>
    <property type="match status" value="1"/>
</dbReference>
<dbReference type="NCBIfam" id="TIGR01549">
    <property type="entry name" value="HAD-SF-IA-v1"/>
    <property type="match status" value="1"/>
</dbReference>
<evidence type="ECO:0000256" key="2">
    <source>
        <dbReference type="ARBA" id="ARBA00007958"/>
    </source>
</evidence>